<evidence type="ECO:0008006" key="10">
    <source>
        <dbReference type="Google" id="ProtNLM"/>
    </source>
</evidence>
<evidence type="ECO:0000313" key="8">
    <source>
        <dbReference type="EMBL" id="QCD44776.1"/>
    </source>
</evidence>
<evidence type="ECO:0000256" key="7">
    <source>
        <dbReference type="ARBA" id="ARBA00023016"/>
    </source>
</evidence>
<protein>
    <recommendedName>
        <fullName evidence="10">Toxin-antitoxin system, toxin component, HicA family</fullName>
    </recommendedName>
</protein>
<evidence type="ECO:0000313" key="9">
    <source>
        <dbReference type="Proteomes" id="UP000503264"/>
    </source>
</evidence>
<keyword evidence="4" id="KW-0255">Endonuclease</keyword>
<dbReference type="SUPFAM" id="SSF54786">
    <property type="entry name" value="YcfA/nrd intein domain"/>
    <property type="match status" value="1"/>
</dbReference>
<proteinExistence type="inferred from homology"/>
<dbReference type="Proteomes" id="UP000503264">
    <property type="component" value="Chromosome"/>
</dbReference>
<dbReference type="AlphaFoldDB" id="A0A6G5QGZ7"/>
<dbReference type="EMBL" id="CP012542">
    <property type="protein sequence ID" value="QCD44776.1"/>
    <property type="molecule type" value="Genomic_DNA"/>
</dbReference>
<keyword evidence="5" id="KW-0378">Hydrolase</keyword>
<dbReference type="Pfam" id="PF07927">
    <property type="entry name" value="HicA_toxin"/>
    <property type="match status" value="1"/>
</dbReference>
<reference evidence="8 9" key="1">
    <citation type="submission" date="2016-07" db="EMBL/GenBank/DDBJ databases">
        <title>Comparative genomics of the Campylobacter concisus group.</title>
        <authorList>
            <person name="Miller W.G."/>
            <person name="Yee E."/>
            <person name="Chapman M.H."/>
            <person name="Huynh S."/>
            <person name="Bono J.L."/>
            <person name="On S.L.W."/>
            <person name="StLeger J."/>
            <person name="Foster G."/>
            <person name="Parker C.T."/>
        </authorList>
    </citation>
    <scope>NUCLEOTIDE SEQUENCE [LARGE SCALE GENOMIC DNA]</scope>
    <source>
        <strain evidence="8 9">CCUG 21559</strain>
    </source>
</reference>
<keyword evidence="7" id="KW-0346">Stress response</keyword>
<dbReference type="GO" id="GO:0016787">
    <property type="term" value="F:hydrolase activity"/>
    <property type="evidence" value="ECO:0007669"/>
    <property type="project" value="UniProtKB-KW"/>
</dbReference>
<dbReference type="GO" id="GO:0004519">
    <property type="term" value="F:endonuclease activity"/>
    <property type="evidence" value="ECO:0007669"/>
    <property type="project" value="UniProtKB-KW"/>
</dbReference>
<evidence type="ECO:0000256" key="5">
    <source>
        <dbReference type="ARBA" id="ARBA00022801"/>
    </source>
</evidence>
<dbReference type="RefSeq" id="WP_171993747.1">
    <property type="nucleotide sequence ID" value="NZ_CP012542.1"/>
</dbReference>
<evidence type="ECO:0000256" key="6">
    <source>
        <dbReference type="ARBA" id="ARBA00022884"/>
    </source>
</evidence>
<keyword evidence="2" id="KW-1277">Toxin-antitoxin system</keyword>
<keyword evidence="6" id="KW-0694">RNA-binding</keyword>
<dbReference type="GO" id="GO:0003729">
    <property type="term" value="F:mRNA binding"/>
    <property type="evidence" value="ECO:0007669"/>
    <property type="project" value="InterPro"/>
</dbReference>
<keyword evidence="3" id="KW-0540">Nuclease</keyword>
<comment type="similarity">
    <text evidence="1">Belongs to the HicA mRNA interferase family.</text>
</comment>
<evidence type="ECO:0000256" key="1">
    <source>
        <dbReference type="ARBA" id="ARBA00006620"/>
    </source>
</evidence>
<name>A0A6G5QGZ7_9BACT</name>
<keyword evidence="9" id="KW-1185">Reference proteome</keyword>
<dbReference type="Gene3D" id="3.30.920.30">
    <property type="entry name" value="Hypothetical protein"/>
    <property type="match status" value="1"/>
</dbReference>
<accession>A0A6G5QGZ7</accession>
<evidence type="ECO:0000256" key="4">
    <source>
        <dbReference type="ARBA" id="ARBA00022759"/>
    </source>
</evidence>
<organism evidence="8 9">
    <name type="scientific">Campylobacter mucosalis CCUG 21559</name>
    <dbReference type="NCBI Taxonomy" id="1032067"/>
    <lineage>
        <taxon>Bacteria</taxon>
        <taxon>Pseudomonadati</taxon>
        <taxon>Campylobacterota</taxon>
        <taxon>Epsilonproteobacteria</taxon>
        <taxon>Campylobacterales</taxon>
        <taxon>Campylobacteraceae</taxon>
        <taxon>Campylobacter</taxon>
    </lineage>
</organism>
<dbReference type="InterPro" id="IPR038570">
    <property type="entry name" value="HicA_sf"/>
</dbReference>
<evidence type="ECO:0000256" key="2">
    <source>
        <dbReference type="ARBA" id="ARBA00022649"/>
    </source>
</evidence>
<sequence>MSKKEKLIYELKNNQTNVRFEILEKLLLANGFILKGVKGSHHQFGNGKLLLTLPYHKPMKPFYVKLVLKSIGEI</sequence>
<gene>
    <name evidence="8" type="ORF">CMUC_0987</name>
</gene>
<evidence type="ECO:0000256" key="3">
    <source>
        <dbReference type="ARBA" id="ARBA00022722"/>
    </source>
</evidence>
<dbReference type="InterPro" id="IPR012933">
    <property type="entry name" value="HicA_mRNA_interferase"/>
</dbReference>